<dbReference type="SMART" id="SM00220">
    <property type="entry name" value="S_TKc"/>
    <property type="match status" value="1"/>
</dbReference>
<dbReference type="PANTHER" id="PTHR24361">
    <property type="entry name" value="MITOGEN-ACTIVATED KINASE KINASE KINASE"/>
    <property type="match status" value="1"/>
</dbReference>
<organism evidence="2 3">
    <name type="scientific">Anthostomella pinea</name>
    <dbReference type="NCBI Taxonomy" id="933095"/>
    <lineage>
        <taxon>Eukaryota</taxon>
        <taxon>Fungi</taxon>
        <taxon>Dikarya</taxon>
        <taxon>Ascomycota</taxon>
        <taxon>Pezizomycotina</taxon>
        <taxon>Sordariomycetes</taxon>
        <taxon>Xylariomycetidae</taxon>
        <taxon>Xylariales</taxon>
        <taxon>Xylariaceae</taxon>
        <taxon>Anthostomella</taxon>
    </lineage>
</organism>
<keyword evidence="3" id="KW-1185">Reference proteome</keyword>
<dbReference type="GO" id="GO:0004674">
    <property type="term" value="F:protein serine/threonine kinase activity"/>
    <property type="evidence" value="ECO:0007669"/>
    <property type="project" value="TreeGrafter"/>
</dbReference>
<name>A0AAI8VBQ0_9PEZI</name>
<dbReference type="SUPFAM" id="SSF56112">
    <property type="entry name" value="Protein kinase-like (PK-like)"/>
    <property type="match status" value="1"/>
</dbReference>
<dbReference type="InterPro" id="IPR053235">
    <property type="entry name" value="Ser_Thr_kinase"/>
</dbReference>
<evidence type="ECO:0000313" key="2">
    <source>
        <dbReference type="EMBL" id="CAJ2501966.1"/>
    </source>
</evidence>
<dbReference type="Proteomes" id="UP001295740">
    <property type="component" value="Unassembled WGS sequence"/>
</dbReference>
<gene>
    <name evidence="2" type="ORF">KHLLAP_LOCUS2434</name>
</gene>
<evidence type="ECO:0000313" key="3">
    <source>
        <dbReference type="Proteomes" id="UP001295740"/>
    </source>
</evidence>
<dbReference type="Gene3D" id="1.10.510.10">
    <property type="entry name" value="Transferase(Phosphotransferase) domain 1"/>
    <property type="match status" value="1"/>
</dbReference>
<dbReference type="AlphaFoldDB" id="A0AAI8VBQ0"/>
<dbReference type="GO" id="GO:0005524">
    <property type="term" value="F:ATP binding"/>
    <property type="evidence" value="ECO:0007669"/>
    <property type="project" value="InterPro"/>
</dbReference>
<evidence type="ECO:0000259" key="1">
    <source>
        <dbReference type="PROSITE" id="PS50011"/>
    </source>
</evidence>
<proteinExistence type="predicted"/>
<accession>A0AAI8VBQ0</accession>
<feature type="domain" description="Protein kinase" evidence="1">
    <location>
        <begin position="1"/>
        <end position="307"/>
    </location>
</feature>
<protein>
    <submittedName>
        <fullName evidence="2">Uu.00g048190.m01.CDS01</fullName>
    </submittedName>
</protein>
<comment type="caution">
    <text evidence="2">The sequence shown here is derived from an EMBL/GenBank/DDBJ whole genome shotgun (WGS) entry which is preliminary data.</text>
</comment>
<sequence length="310" mass="35343">MANDLASLKSVTSDTCRIYSVDRLLQNRGNRFFVYLATAGDERFVLKNVTEPSFITYQGIFQDLRGSQYLRVPCDKASEQSIFVYRYFSDHLLDLAEEQLPLPTTKRILKDALRGLAYMHDRDIVHTYIKPDNILIRRKDLNSIAVEEVQLADLEDSAHVSVDCAIFGKQVGNWMWRSPEAHASGPVEKPTDMFSFAIVAVHQDTIFFISEDKLAEGEDVLSRVLERQISYFADAEGFSGLMHHLGDSLRVEDFKVALECSNEDNPLKPVALWGHVDPDLRDLVGRLTNFDPAKRLTAREALDHRWFSET</sequence>
<dbReference type="InterPro" id="IPR011009">
    <property type="entry name" value="Kinase-like_dom_sf"/>
</dbReference>
<reference evidence="2" key="1">
    <citation type="submission" date="2023-10" db="EMBL/GenBank/DDBJ databases">
        <authorList>
            <person name="Hackl T."/>
        </authorList>
    </citation>
    <scope>NUCLEOTIDE SEQUENCE</scope>
</reference>
<dbReference type="PROSITE" id="PS50011">
    <property type="entry name" value="PROTEIN_KINASE_DOM"/>
    <property type="match status" value="1"/>
</dbReference>
<dbReference type="Pfam" id="PF00069">
    <property type="entry name" value="Pkinase"/>
    <property type="match status" value="1"/>
</dbReference>
<dbReference type="GO" id="GO:0005737">
    <property type="term" value="C:cytoplasm"/>
    <property type="evidence" value="ECO:0007669"/>
    <property type="project" value="TreeGrafter"/>
</dbReference>
<dbReference type="EMBL" id="CAUWAG010000003">
    <property type="protein sequence ID" value="CAJ2501966.1"/>
    <property type="molecule type" value="Genomic_DNA"/>
</dbReference>
<dbReference type="InterPro" id="IPR000719">
    <property type="entry name" value="Prot_kinase_dom"/>
</dbReference>